<protein>
    <submittedName>
        <fullName evidence="1">Uncharacterized protein</fullName>
    </submittedName>
</protein>
<gene>
    <name evidence="1" type="ORF">EGT74_15655</name>
</gene>
<organism evidence="1 2">
    <name type="scientific">Chitinophaga lutea</name>
    <dbReference type="NCBI Taxonomy" id="2488634"/>
    <lineage>
        <taxon>Bacteria</taxon>
        <taxon>Pseudomonadati</taxon>
        <taxon>Bacteroidota</taxon>
        <taxon>Chitinophagia</taxon>
        <taxon>Chitinophagales</taxon>
        <taxon>Chitinophagaceae</taxon>
        <taxon>Chitinophaga</taxon>
    </lineage>
</organism>
<keyword evidence="2" id="KW-1185">Reference proteome</keyword>
<dbReference type="EMBL" id="RPDH01000002">
    <property type="protein sequence ID" value="RPE08480.1"/>
    <property type="molecule type" value="Genomic_DNA"/>
</dbReference>
<accession>A0A3N4PXU1</accession>
<sequence length="78" mass="8464">MGDEKNDAGFVGDKVDHLDHRLGVIQKVQQKVGAEENDADKNAGILMRPGSPEGSIMQFNGLSPVKYRAQAFLSGHSR</sequence>
<reference evidence="1 2" key="1">
    <citation type="submission" date="2018-11" db="EMBL/GenBank/DDBJ databases">
        <title>Chitinophaga lutea sp.nov., isolate from arsenic contaminated soil.</title>
        <authorList>
            <person name="Zong Y."/>
        </authorList>
    </citation>
    <scope>NUCLEOTIDE SEQUENCE [LARGE SCALE GENOMIC DNA]</scope>
    <source>
        <strain evidence="1 2">ZY74</strain>
    </source>
</reference>
<name>A0A3N4PXU1_9BACT</name>
<dbReference type="Proteomes" id="UP000278351">
    <property type="component" value="Unassembled WGS sequence"/>
</dbReference>
<dbReference type="AlphaFoldDB" id="A0A3N4PXU1"/>
<proteinExistence type="predicted"/>
<evidence type="ECO:0000313" key="1">
    <source>
        <dbReference type="EMBL" id="RPE08480.1"/>
    </source>
</evidence>
<evidence type="ECO:0000313" key="2">
    <source>
        <dbReference type="Proteomes" id="UP000278351"/>
    </source>
</evidence>
<comment type="caution">
    <text evidence="1">The sequence shown here is derived from an EMBL/GenBank/DDBJ whole genome shotgun (WGS) entry which is preliminary data.</text>
</comment>